<dbReference type="GO" id="GO:0008381">
    <property type="term" value="F:mechanosensitive monoatomic ion channel activity"/>
    <property type="evidence" value="ECO:0007669"/>
    <property type="project" value="UniProtKB-ARBA"/>
</dbReference>
<keyword evidence="7" id="KW-0175">Coiled coil</keyword>
<feature type="transmembrane region" description="Helical" evidence="8">
    <location>
        <begin position="590"/>
        <end position="611"/>
    </location>
</feature>
<evidence type="ECO:0000259" key="10">
    <source>
        <dbReference type="Pfam" id="PF00924"/>
    </source>
</evidence>
<sequence length="790" mass="88081">MTYPFLRYLLLLAVGLFACSIAQAQQDTSRFRRNGFAAESIFADSGKLTSGDYMMHIEDAYQAFNHVMGMGKLRHEIYELKDQLNDSDSALRVVGRVVNTVGNTLDVRNLQMFSILLKNVQADILESEQEITAAGKEMEVLKEELRKLMRDTTLRKLVRDSVARLPFLEQLRGLRSKRRGADSVLKASLTYINQLKMQTSALQITCSELSNKVEERLRMTGIKSFSKEVPFLWESGKAAKAAAAIKARTSATQTGDEKKALSYYLKEVGGKRLLLLLFGAFFFWWITYNLRVIRKNGMAHTLKHYHIYYLAMQPIAAAFVLMFSIAPLFDMNAPAAYVESMQFFLLIALTFIFYRQWPRPLFKTWLSVVVLFVLFAWVGHTTTPTLLRRYTFIVLCGASIAAWLVFLKRLPEQTALKRFIKTALVINLLLNALAILFNAYGRVTLSHVFATTAIFSFTQALGLSACFTVLTEGILLQVHGSRVRQGIQKGFDGAVVTAGFQKPLMAMTVLVWMIGFTTNMNMYAPLSQGIGRFLATTRSIGSVTFSFGSVVLFFLIIMLAHMLQRYIGYFMGAVDDEEEEGAKGQRSRLLITKLVLITAGYLLAVAASGLPVDKITIVLGALGVGIGMGLQNIVNNFVSGIILIFDRPLQIGDSVDIGTKSGKVKEIGLRSSTLFTADGAEVIIPNGDILSQQITNWTFSNNYKRLDLSLTIAGTDDKERLEKLIADAVTTSPFTLQQKTPVVLFEKMKSGEMSLKVYFWCAEVQKAELAKSSAHFLLYQAVSAQGLELK</sequence>
<feature type="transmembrane region" description="Helical" evidence="8">
    <location>
        <begin position="361"/>
        <end position="378"/>
    </location>
</feature>
<dbReference type="AlphaFoldDB" id="A0A917MYI9"/>
<protein>
    <recommendedName>
        <fullName evidence="10">Mechanosensitive ion channel MscS domain-containing protein</fullName>
    </recommendedName>
</protein>
<accession>A0A917MYI9</accession>
<dbReference type="EMBL" id="BMIB01000005">
    <property type="protein sequence ID" value="GGH79802.1"/>
    <property type="molecule type" value="Genomic_DNA"/>
</dbReference>
<dbReference type="InterPro" id="IPR023408">
    <property type="entry name" value="MscS_beta-dom_sf"/>
</dbReference>
<keyword evidence="9" id="KW-0732">Signal</keyword>
<evidence type="ECO:0000256" key="4">
    <source>
        <dbReference type="ARBA" id="ARBA00022692"/>
    </source>
</evidence>
<keyword evidence="4 8" id="KW-0812">Transmembrane</keyword>
<keyword evidence="6 8" id="KW-0472">Membrane</keyword>
<dbReference type="GO" id="GO:0005886">
    <property type="term" value="C:plasma membrane"/>
    <property type="evidence" value="ECO:0007669"/>
    <property type="project" value="UniProtKB-SubCell"/>
</dbReference>
<feature type="transmembrane region" description="Helical" evidence="8">
    <location>
        <begin position="335"/>
        <end position="354"/>
    </location>
</feature>
<comment type="caution">
    <text evidence="11">The sequence shown here is derived from an EMBL/GenBank/DDBJ whole genome shotgun (WGS) entry which is preliminary data.</text>
</comment>
<dbReference type="PANTHER" id="PTHR30347:SF1">
    <property type="entry name" value="MECHANOSENSITIVE CHANNEL MSCK"/>
    <property type="match status" value="1"/>
</dbReference>
<evidence type="ECO:0000256" key="7">
    <source>
        <dbReference type="SAM" id="Coils"/>
    </source>
</evidence>
<comment type="subcellular location">
    <subcellularLocation>
        <location evidence="1">Cell membrane</location>
        <topology evidence="1">Multi-pass membrane protein</topology>
    </subcellularLocation>
</comment>
<gene>
    <name evidence="11" type="ORF">GCM10011379_49720</name>
</gene>
<feature type="transmembrane region" description="Helical" evidence="8">
    <location>
        <begin position="504"/>
        <end position="523"/>
    </location>
</feature>
<evidence type="ECO:0000256" key="1">
    <source>
        <dbReference type="ARBA" id="ARBA00004651"/>
    </source>
</evidence>
<comment type="similarity">
    <text evidence="2">Belongs to the MscS (TC 1.A.23) family.</text>
</comment>
<evidence type="ECO:0000256" key="5">
    <source>
        <dbReference type="ARBA" id="ARBA00022989"/>
    </source>
</evidence>
<keyword evidence="5 8" id="KW-1133">Transmembrane helix</keyword>
<dbReference type="SUPFAM" id="SSF50182">
    <property type="entry name" value="Sm-like ribonucleoproteins"/>
    <property type="match status" value="1"/>
</dbReference>
<feature type="transmembrane region" description="Helical" evidence="8">
    <location>
        <begin position="305"/>
        <end position="329"/>
    </location>
</feature>
<keyword evidence="3" id="KW-1003">Cell membrane</keyword>
<proteinExistence type="inferred from homology"/>
<feature type="transmembrane region" description="Helical" evidence="8">
    <location>
        <begin position="273"/>
        <end position="293"/>
    </location>
</feature>
<feature type="domain" description="Mechanosensitive ion channel MscS" evidence="10">
    <location>
        <begin position="632"/>
        <end position="698"/>
    </location>
</feature>
<dbReference type="Gene3D" id="2.30.30.60">
    <property type="match status" value="1"/>
</dbReference>
<feature type="chain" id="PRO_5037355978" description="Mechanosensitive ion channel MscS domain-containing protein" evidence="9">
    <location>
        <begin position="25"/>
        <end position="790"/>
    </location>
</feature>
<organism evidence="11 12">
    <name type="scientific">Filimonas zeae</name>
    <dbReference type="NCBI Taxonomy" id="1737353"/>
    <lineage>
        <taxon>Bacteria</taxon>
        <taxon>Pseudomonadati</taxon>
        <taxon>Bacteroidota</taxon>
        <taxon>Chitinophagia</taxon>
        <taxon>Chitinophagales</taxon>
        <taxon>Chitinophagaceae</taxon>
        <taxon>Filimonas</taxon>
    </lineage>
</organism>
<feature type="coiled-coil region" evidence="7">
    <location>
        <begin position="117"/>
        <end position="151"/>
    </location>
</feature>
<dbReference type="InterPro" id="IPR052702">
    <property type="entry name" value="MscS-like_channel"/>
</dbReference>
<dbReference type="Gene3D" id="1.10.287.1260">
    <property type="match status" value="1"/>
</dbReference>
<dbReference type="Gene3D" id="3.30.70.100">
    <property type="match status" value="1"/>
</dbReference>
<evidence type="ECO:0000256" key="3">
    <source>
        <dbReference type="ARBA" id="ARBA00022475"/>
    </source>
</evidence>
<name>A0A917MYI9_9BACT</name>
<dbReference type="PANTHER" id="PTHR30347">
    <property type="entry name" value="POTASSIUM CHANNEL RELATED"/>
    <property type="match status" value="1"/>
</dbReference>
<evidence type="ECO:0000313" key="12">
    <source>
        <dbReference type="Proteomes" id="UP000627292"/>
    </source>
</evidence>
<dbReference type="InterPro" id="IPR011014">
    <property type="entry name" value="MscS_channel_TM-2"/>
</dbReference>
<feature type="transmembrane region" description="Helical" evidence="8">
    <location>
        <begin position="419"/>
        <end position="441"/>
    </location>
</feature>
<dbReference type="InterPro" id="IPR006685">
    <property type="entry name" value="MscS_channel_2nd"/>
</dbReference>
<keyword evidence="12" id="KW-1185">Reference proteome</keyword>
<feature type="transmembrane region" description="Helical" evidence="8">
    <location>
        <begin position="543"/>
        <end position="563"/>
    </location>
</feature>
<dbReference type="Proteomes" id="UP000627292">
    <property type="component" value="Unassembled WGS sequence"/>
</dbReference>
<reference evidence="11" key="2">
    <citation type="submission" date="2020-09" db="EMBL/GenBank/DDBJ databases">
        <authorList>
            <person name="Sun Q."/>
            <person name="Zhou Y."/>
        </authorList>
    </citation>
    <scope>NUCLEOTIDE SEQUENCE</scope>
    <source>
        <strain evidence="11">CGMCC 1.15290</strain>
    </source>
</reference>
<evidence type="ECO:0000313" key="11">
    <source>
        <dbReference type="EMBL" id="GGH79802.1"/>
    </source>
</evidence>
<evidence type="ECO:0000256" key="8">
    <source>
        <dbReference type="SAM" id="Phobius"/>
    </source>
</evidence>
<feature type="transmembrane region" description="Helical" evidence="8">
    <location>
        <begin position="390"/>
        <end position="407"/>
    </location>
</feature>
<dbReference type="InterPro" id="IPR010920">
    <property type="entry name" value="LSM_dom_sf"/>
</dbReference>
<evidence type="ECO:0000256" key="6">
    <source>
        <dbReference type="ARBA" id="ARBA00023136"/>
    </source>
</evidence>
<reference evidence="11" key="1">
    <citation type="journal article" date="2014" name="Int. J. Syst. Evol. Microbiol.">
        <title>Complete genome sequence of Corynebacterium casei LMG S-19264T (=DSM 44701T), isolated from a smear-ripened cheese.</title>
        <authorList>
            <consortium name="US DOE Joint Genome Institute (JGI-PGF)"/>
            <person name="Walter F."/>
            <person name="Albersmeier A."/>
            <person name="Kalinowski J."/>
            <person name="Ruckert C."/>
        </authorList>
    </citation>
    <scope>NUCLEOTIDE SEQUENCE</scope>
    <source>
        <strain evidence="11">CGMCC 1.15290</strain>
    </source>
</reference>
<dbReference type="RefSeq" id="WP_188957612.1">
    <property type="nucleotide sequence ID" value="NZ_BMIB01000005.1"/>
</dbReference>
<feature type="transmembrane region" description="Helical" evidence="8">
    <location>
        <begin position="453"/>
        <end position="476"/>
    </location>
</feature>
<dbReference type="Pfam" id="PF00924">
    <property type="entry name" value="MS_channel_2nd"/>
    <property type="match status" value="1"/>
</dbReference>
<feature type="signal peptide" evidence="9">
    <location>
        <begin position="1"/>
        <end position="24"/>
    </location>
</feature>
<dbReference type="SUPFAM" id="SSF82861">
    <property type="entry name" value="Mechanosensitive channel protein MscS (YggB), transmembrane region"/>
    <property type="match status" value="1"/>
</dbReference>
<evidence type="ECO:0000256" key="9">
    <source>
        <dbReference type="SAM" id="SignalP"/>
    </source>
</evidence>
<dbReference type="InterPro" id="IPR011066">
    <property type="entry name" value="MscS_channel_C_sf"/>
</dbReference>
<evidence type="ECO:0000256" key="2">
    <source>
        <dbReference type="ARBA" id="ARBA00008017"/>
    </source>
</evidence>
<dbReference type="PROSITE" id="PS51257">
    <property type="entry name" value="PROKAR_LIPOPROTEIN"/>
    <property type="match status" value="1"/>
</dbReference>
<dbReference type="SUPFAM" id="SSF82689">
    <property type="entry name" value="Mechanosensitive channel protein MscS (YggB), C-terminal domain"/>
    <property type="match status" value="1"/>
</dbReference>
<feature type="transmembrane region" description="Helical" evidence="8">
    <location>
        <begin position="617"/>
        <end position="645"/>
    </location>
</feature>